<dbReference type="InterPro" id="IPR002305">
    <property type="entry name" value="aa-tRNA-synth_Ic"/>
</dbReference>
<dbReference type="GO" id="GO:0004831">
    <property type="term" value="F:tyrosine-tRNA ligase activity"/>
    <property type="evidence" value="ECO:0007669"/>
    <property type="project" value="UniProtKB-UniRule"/>
</dbReference>
<dbReference type="GO" id="GO:0005524">
    <property type="term" value="F:ATP binding"/>
    <property type="evidence" value="ECO:0007669"/>
    <property type="project" value="UniProtKB-KW"/>
</dbReference>
<dbReference type="GO" id="GO:0006437">
    <property type="term" value="P:tyrosyl-tRNA aminoacylation"/>
    <property type="evidence" value="ECO:0007669"/>
    <property type="project" value="UniProtKB-UniRule"/>
</dbReference>
<name>A0A0G1CL39_9BACT</name>
<evidence type="ECO:0000256" key="4">
    <source>
        <dbReference type="ARBA" id="ARBA00022840"/>
    </source>
</evidence>
<dbReference type="Pfam" id="PF01479">
    <property type="entry name" value="S4"/>
    <property type="match status" value="1"/>
</dbReference>
<dbReference type="GO" id="GO:0005829">
    <property type="term" value="C:cytosol"/>
    <property type="evidence" value="ECO:0007669"/>
    <property type="project" value="TreeGrafter"/>
</dbReference>
<dbReference type="InterPro" id="IPR001412">
    <property type="entry name" value="aa-tRNA-synth_I_CS"/>
</dbReference>
<keyword evidence="3 10" id="KW-0547">Nucleotide-binding</keyword>
<protein>
    <recommendedName>
        <fullName evidence="1 8">Tyrosine--tRNA ligase</fullName>
        <ecNumber evidence="1 8">6.1.1.1</ecNumber>
    </recommendedName>
</protein>
<dbReference type="GO" id="GO:0003723">
    <property type="term" value="F:RNA binding"/>
    <property type="evidence" value="ECO:0007669"/>
    <property type="project" value="UniProtKB-KW"/>
</dbReference>
<evidence type="ECO:0000256" key="2">
    <source>
        <dbReference type="ARBA" id="ARBA00022598"/>
    </source>
</evidence>
<dbReference type="PROSITE" id="PS00178">
    <property type="entry name" value="AA_TRNA_LIGASE_I"/>
    <property type="match status" value="1"/>
</dbReference>
<dbReference type="SUPFAM" id="SSF55174">
    <property type="entry name" value="Alpha-L RNA-binding motif"/>
    <property type="match status" value="1"/>
</dbReference>
<evidence type="ECO:0000313" key="13">
    <source>
        <dbReference type="Proteomes" id="UP000034050"/>
    </source>
</evidence>
<evidence type="ECO:0000256" key="10">
    <source>
        <dbReference type="RuleBase" id="RU363036"/>
    </source>
</evidence>
<dbReference type="Gene3D" id="3.10.290.10">
    <property type="entry name" value="RNA-binding S4 domain"/>
    <property type="match status" value="1"/>
</dbReference>
<comment type="caution">
    <text evidence="12">The sequence shown here is derived from an EMBL/GenBank/DDBJ whole genome shotgun (WGS) entry which is preliminary data.</text>
</comment>
<dbReference type="InterPro" id="IPR002307">
    <property type="entry name" value="Tyr-tRNA-ligase"/>
</dbReference>
<keyword evidence="5 10" id="KW-0648">Protein biosynthesis</keyword>
<dbReference type="InterPro" id="IPR024088">
    <property type="entry name" value="Tyr-tRNA-ligase_bac-type"/>
</dbReference>
<keyword evidence="6 10" id="KW-0030">Aminoacyl-tRNA synthetase</keyword>
<dbReference type="EC" id="6.1.1.1" evidence="1 8"/>
<evidence type="ECO:0000256" key="9">
    <source>
        <dbReference type="PROSITE-ProRule" id="PRU00182"/>
    </source>
</evidence>
<dbReference type="PROSITE" id="PS50889">
    <property type="entry name" value="S4"/>
    <property type="match status" value="1"/>
</dbReference>
<evidence type="ECO:0000256" key="5">
    <source>
        <dbReference type="ARBA" id="ARBA00022917"/>
    </source>
</evidence>
<evidence type="ECO:0000256" key="1">
    <source>
        <dbReference type="ARBA" id="ARBA00013160"/>
    </source>
</evidence>
<dbReference type="Proteomes" id="UP000034050">
    <property type="component" value="Unassembled WGS sequence"/>
</dbReference>
<keyword evidence="4 10" id="KW-0067">ATP-binding</keyword>
<evidence type="ECO:0000256" key="8">
    <source>
        <dbReference type="NCBIfam" id="TIGR00234"/>
    </source>
</evidence>
<evidence type="ECO:0000259" key="11">
    <source>
        <dbReference type="SMART" id="SM00363"/>
    </source>
</evidence>
<dbReference type="CDD" id="cd00805">
    <property type="entry name" value="TyrRS_core"/>
    <property type="match status" value="1"/>
</dbReference>
<comment type="catalytic activity">
    <reaction evidence="7">
        <text>tRNA(Tyr) + L-tyrosine + ATP = L-tyrosyl-tRNA(Tyr) + AMP + diphosphate + H(+)</text>
        <dbReference type="Rhea" id="RHEA:10220"/>
        <dbReference type="Rhea" id="RHEA-COMP:9706"/>
        <dbReference type="Rhea" id="RHEA-COMP:9707"/>
        <dbReference type="ChEBI" id="CHEBI:15378"/>
        <dbReference type="ChEBI" id="CHEBI:30616"/>
        <dbReference type="ChEBI" id="CHEBI:33019"/>
        <dbReference type="ChEBI" id="CHEBI:58315"/>
        <dbReference type="ChEBI" id="CHEBI:78442"/>
        <dbReference type="ChEBI" id="CHEBI:78536"/>
        <dbReference type="ChEBI" id="CHEBI:456215"/>
        <dbReference type="EC" id="6.1.1.1"/>
    </reaction>
</comment>
<gene>
    <name evidence="12" type="ORF">UV61_C0012G0009</name>
</gene>
<dbReference type="SMART" id="SM00363">
    <property type="entry name" value="S4"/>
    <property type="match status" value="1"/>
</dbReference>
<sequence>MDAIETLLTRGVDKIYPSRDELEKMLRSGKKLKLYQGFDPSGANLHIGHAVGLRKLRQFQDLGHKVIFLIGDFTGMIGDPSGKKDARKPLTQEQVLANAKDYKLQAQKILRFEGPNAVEIKFNSEWNKKLNFEEVLRLASQFSAQQMLERDMFQNRLKEGKEISLVEFLYPIMVAYDAVAMDVDLEVGGTDQTFNMLAGRKLHRHRLNKEKFVMTVPLLTDSSGKKIGKTEGNVIGITDDPNDFYGKIMSLGDDAIIPCFTLLTDLPLVEIEHVNQAMKSGENPMTFKSKLAWELTKQFNSETAAHQAQAHFVTTFQKGKISETLDELAISQLPSQPISITDLLLLTKFASSKSVARRLIEQGAVEIDQTVVDIVNTNVTLKPGMTMRVGKKRFLRFT</sequence>
<accession>A0A0G1CL39</accession>
<feature type="domain" description="RNA-binding S4" evidence="11">
    <location>
        <begin position="339"/>
        <end position="396"/>
    </location>
</feature>
<dbReference type="PATRIC" id="fig|1618446.3.peg.1207"/>
<dbReference type="InterPro" id="IPR002942">
    <property type="entry name" value="S4_RNA-bd"/>
</dbReference>
<reference evidence="12 13" key="1">
    <citation type="journal article" date="2015" name="Nature">
        <title>rRNA introns, odd ribosomes, and small enigmatic genomes across a large radiation of phyla.</title>
        <authorList>
            <person name="Brown C.T."/>
            <person name="Hug L.A."/>
            <person name="Thomas B.C."/>
            <person name="Sharon I."/>
            <person name="Castelle C.J."/>
            <person name="Singh A."/>
            <person name="Wilkins M.J."/>
            <person name="Williams K.H."/>
            <person name="Banfield J.F."/>
        </authorList>
    </citation>
    <scope>NUCLEOTIDE SEQUENCE [LARGE SCALE GENOMIC DNA]</scope>
</reference>
<dbReference type="Gene3D" id="1.10.240.10">
    <property type="entry name" value="Tyrosyl-Transfer RNA Synthetase"/>
    <property type="match status" value="1"/>
</dbReference>
<dbReference type="Gene3D" id="3.40.50.620">
    <property type="entry name" value="HUPs"/>
    <property type="match status" value="1"/>
</dbReference>
<keyword evidence="9" id="KW-0694">RNA-binding</keyword>
<dbReference type="SUPFAM" id="SSF52374">
    <property type="entry name" value="Nucleotidylyl transferase"/>
    <property type="match status" value="1"/>
</dbReference>
<proteinExistence type="inferred from homology"/>
<keyword evidence="2 10" id="KW-0436">Ligase</keyword>
<dbReference type="InterPro" id="IPR014729">
    <property type="entry name" value="Rossmann-like_a/b/a_fold"/>
</dbReference>
<dbReference type="PANTHER" id="PTHR11766">
    <property type="entry name" value="TYROSYL-TRNA SYNTHETASE"/>
    <property type="match status" value="1"/>
</dbReference>
<dbReference type="AlphaFoldDB" id="A0A0G1CL39"/>
<dbReference type="STRING" id="1618446.UV61_C0012G0009"/>
<evidence type="ECO:0000256" key="7">
    <source>
        <dbReference type="ARBA" id="ARBA00048248"/>
    </source>
</evidence>
<dbReference type="NCBIfam" id="TIGR00234">
    <property type="entry name" value="tyrS"/>
    <property type="match status" value="1"/>
</dbReference>
<dbReference type="CDD" id="cd00165">
    <property type="entry name" value="S4"/>
    <property type="match status" value="1"/>
</dbReference>
<dbReference type="Pfam" id="PF00579">
    <property type="entry name" value="tRNA-synt_1b"/>
    <property type="match status" value="1"/>
</dbReference>
<dbReference type="EMBL" id="LCFD01000012">
    <property type="protein sequence ID" value="KKS86182.1"/>
    <property type="molecule type" value="Genomic_DNA"/>
</dbReference>
<evidence type="ECO:0000313" key="12">
    <source>
        <dbReference type="EMBL" id="KKS86182.1"/>
    </source>
</evidence>
<evidence type="ECO:0000256" key="6">
    <source>
        <dbReference type="ARBA" id="ARBA00023146"/>
    </source>
</evidence>
<dbReference type="PRINTS" id="PR01040">
    <property type="entry name" value="TRNASYNTHTYR"/>
</dbReference>
<dbReference type="InterPro" id="IPR036986">
    <property type="entry name" value="S4_RNA-bd_sf"/>
</dbReference>
<comment type="similarity">
    <text evidence="10">Belongs to the class-I aminoacyl-tRNA synthetase family.</text>
</comment>
<dbReference type="PANTHER" id="PTHR11766:SF1">
    <property type="entry name" value="TYROSINE--TRNA LIGASE"/>
    <property type="match status" value="1"/>
</dbReference>
<evidence type="ECO:0000256" key="3">
    <source>
        <dbReference type="ARBA" id="ARBA00022741"/>
    </source>
</evidence>
<organism evidence="12 13">
    <name type="scientific">Candidatus Gottesmanbacteria bacterium GW2011_GWB1_43_11</name>
    <dbReference type="NCBI Taxonomy" id="1618446"/>
    <lineage>
        <taxon>Bacteria</taxon>
        <taxon>Candidatus Gottesmaniibacteriota</taxon>
    </lineage>
</organism>